<dbReference type="EMBL" id="CP140152">
    <property type="protein sequence ID" value="WQH06786.1"/>
    <property type="molecule type" value="Genomic_DNA"/>
</dbReference>
<organism evidence="3 4">
    <name type="scientific">Duganella zoogloeoides</name>
    <dbReference type="NCBI Taxonomy" id="75659"/>
    <lineage>
        <taxon>Bacteria</taxon>
        <taxon>Pseudomonadati</taxon>
        <taxon>Pseudomonadota</taxon>
        <taxon>Betaproteobacteria</taxon>
        <taxon>Burkholderiales</taxon>
        <taxon>Oxalobacteraceae</taxon>
        <taxon>Telluria group</taxon>
        <taxon>Duganella</taxon>
    </lineage>
</organism>
<dbReference type="Gene3D" id="3.10.310.10">
    <property type="entry name" value="Diaminopimelate Epimerase, Chain A, domain 1"/>
    <property type="match status" value="2"/>
</dbReference>
<sequence>MDESFAPRLRHGVLEFPVHHMRGGTSTGLVLWERWSPQDLALREELLRHLMGVPLAGKNDRNKQITGLGRGSPTSNKVFFAAIEPDPEGDVLVSTLAQLAHNHGAIDWSVNCGNMSAALQLWATDSGLVTSSADLRIRNANTGVNTVSRMQAAPDGSFVTAEIPGVDGAYPAVDLFMQSPVGAKTGRLLPTGSVVDLIDGYSVSCVDVAVPMVICDAAELGKTAHESIAELDADPVFKQTLQRLWVAAGLRMGLRRRDGALMTEDELARSETIPKICIVGAPQAGGNIATRYFTPQLGHASMAVSGGCCLAAAVLVPGSVAQRVAHGVPSLGSAFADVEVGIENPAGILDATVVARMAAGLPEIRSAAYRRSAQVLLRGHVPLYRASAALVAAVMERVV</sequence>
<evidence type="ECO:0000256" key="2">
    <source>
        <dbReference type="ARBA" id="ARBA00023235"/>
    </source>
</evidence>
<dbReference type="GeneID" id="43162634"/>
<dbReference type="PANTHER" id="PTHR43709:SF2">
    <property type="entry name" value="DUF453 DOMAIN PROTEIN (AFU_ORTHOLOGUE AFUA_6G00360)"/>
    <property type="match status" value="1"/>
</dbReference>
<dbReference type="Pfam" id="PF04303">
    <property type="entry name" value="PrpF"/>
    <property type="match status" value="1"/>
</dbReference>
<evidence type="ECO:0000256" key="1">
    <source>
        <dbReference type="ARBA" id="ARBA00007673"/>
    </source>
</evidence>
<keyword evidence="2" id="KW-0413">Isomerase</keyword>
<dbReference type="InterPro" id="IPR007400">
    <property type="entry name" value="PrpF-like"/>
</dbReference>
<gene>
    <name evidence="3" type="ORF">SR858_10790</name>
</gene>
<evidence type="ECO:0000313" key="4">
    <source>
        <dbReference type="Proteomes" id="UP001326110"/>
    </source>
</evidence>
<dbReference type="Proteomes" id="UP001326110">
    <property type="component" value="Chromosome"/>
</dbReference>
<dbReference type="PANTHER" id="PTHR43709">
    <property type="entry name" value="ACONITATE ISOMERASE-RELATED"/>
    <property type="match status" value="1"/>
</dbReference>
<reference evidence="3 4" key="1">
    <citation type="submission" date="2023-11" db="EMBL/GenBank/DDBJ databases">
        <title>MicrobeMod: A computational toolkit for identifying prokaryotic methylation and restriction-modification with nanopore sequencing.</title>
        <authorList>
            <person name="Crits-Christoph A."/>
            <person name="Kang S.C."/>
            <person name="Lee H."/>
            <person name="Ostrov N."/>
        </authorList>
    </citation>
    <scope>NUCLEOTIDE SEQUENCE [LARGE SCALE GENOMIC DNA]</scope>
    <source>
        <strain evidence="3 4">ATCC 25935</strain>
    </source>
</reference>
<proteinExistence type="inferred from homology"/>
<accession>A0ABZ0Y4G1</accession>
<dbReference type="RefSeq" id="WP_019920794.1">
    <property type="nucleotide sequence ID" value="NZ_CP140152.1"/>
</dbReference>
<protein>
    <submittedName>
        <fullName evidence="3">PrpF domain-containing protein</fullName>
    </submittedName>
</protein>
<keyword evidence="4" id="KW-1185">Reference proteome</keyword>
<evidence type="ECO:0000313" key="3">
    <source>
        <dbReference type="EMBL" id="WQH06786.1"/>
    </source>
</evidence>
<dbReference type="SUPFAM" id="SSF54506">
    <property type="entry name" value="Diaminopimelate epimerase-like"/>
    <property type="match status" value="2"/>
</dbReference>
<name>A0ABZ0Y4G1_9BURK</name>
<comment type="similarity">
    <text evidence="1">Belongs to the PrpF family.</text>
</comment>